<evidence type="ECO:0000313" key="3">
    <source>
        <dbReference type="Proteomes" id="UP001329430"/>
    </source>
</evidence>
<dbReference type="InterPro" id="IPR016024">
    <property type="entry name" value="ARM-type_fold"/>
</dbReference>
<protein>
    <recommendedName>
        <fullName evidence="4">Armadillo repeat-containing protein 6</fullName>
    </recommendedName>
</protein>
<evidence type="ECO:0000256" key="1">
    <source>
        <dbReference type="ARBA" id="ARBA00022737"/>
    </source>
</evidence>
<dbReference type="Pfam" id="PF00514">
    <property type="entry name" value="Arm"/>
    <property type="match status" value="1"/>
</dbReference>
<name>A0AAN7VQ70_9COLE</name>
<dbReference type="PANTHER" id="PTHR22895">
    <property type="entry name" value="ARMADILLO REPEAT-CONTAINING PROTEIN 6"/>
    <property type="match status" value="1"/>
</dbReference>
<comment type="caution">
    <text evidence="2">The sequence shown here is derived from an EMBL/GenBank/DDBJ whole genome shotgun (WGS) entry which is preliminary data.</text>
</comment>
<dbReference type="Proteomes" id="UP001329430">
    <property type="component" value="Chromosome 2"/>
</dbReference>
<dbReference type="EMBL" id="JAVRBK010000002">
    <property type="protein sequence ID" value="KAK5648541.1"/>
    <property type="molecule type" value="Genomic_DNA"/>
</dbReference>
<dbReference type="InterPro" id="IPR000225">
    <property type="entry name" value="Armadillo"/>
</dbReference>
<accession>A0AAN7VQ70</accession>
<evidence type="ECO:0008006" key="4">
    <source>
        <dbReference type="Google" id="ProtNLM"/>
    </source>
</evidence>
<dbReference type="Gene3D" id="1.25.10.10">
    <property type="entry name" value="Leucine-rich Repeat Variant"/>
    <property type="match status" value="1"/>
</dbReference>
<keyword evidence="3" id="KW-1185">Reference proteome</keyword>
<evidence type="ECO:0000313" key="2">
    <source>
        <dbReference type="EMBL" id="KAK5648541.1"/>
    </source>
</evidence>
<keyword evidence="1" id="KW-0677">Repeat</keyword>
<sequence length="465" mass="52034">MVLVINQETFDDAVSENINEFGMEIEEAINDAVKQFEAQGVNLGNIIKDNMRLQVESTQDLKNALSTLRDHTQLKTVISTSELQEQIAIVKRECDKSIPYRVFAAKEGAYNILLQLLTKDAQDDTVIKESLRAFISLMTKQPDLLEDKGVQTIIRLLSQEKDAEVQKLLLKWVKECCIMHEMNRQNIFKADILDHLKLLLKNADSSLIRDVLGVLRTLVLDDDVRVEFGKAHDHARVIASDTLSSITALLTKFEMDELLVSDLLSTISALLVRTEFCQTVEAAGGLDTIKHAIIVFQDKDKLTRQCFKVLKALAGNDEVKIHIIQNGFAPLIISSLDCNKNSSTTATLGLGCIAALTLRCAENSKAFFEAGAPELIYDCMRIHSNDANVQKNASWAIRNMVSRSRYQCEKFLDLGVETILKMNLKKFVNHEFDAKSALRDLGCDVNLKEEWTGSGGLLTTQSKKI</sequence>
<gene>
    <name evidence="2" type="ORF">RI129_003433</name>
</gene>
<dbReference type="InterPro" id="IPR011989">
    <property type="entry name" value="ARM-like"/>
</dbReference>
<proteinExistence type="predicted"/>
<dbReference type="SMART" id="SM00185">
    <property type="entry name" value="ARM"/>
    <property type="match status" value="3"/>
</dbReference>
<reference evidence="2 3" key="1">
    <citation type="journal article" date="2024" name="Insects">
        <title>An Improved Chromosome-Level Genome Assembly of the Firefly Pyrocoelia pectoralis.</title>
        <authorList>
            <person name="Fu X."/>
            <person name="Meyer-Rochow V.B."/>
            <person name="Ballantyne L."/>
            <person name="Zhu X."/>
        </authorList>
    </citation>
    <scope>NUCLEOTIDE SEQUENCE [LARGE SCALE GENOMIC DNA]</scope>
    <source>
        <strain evidence="2">XCY_ONT2</strain>
    </source>
</reference>
<organism evidence="2 3">
    <name type="scientific">Pyrocoelia pectoralis</name>
    <dbReference type="NCBI Taxonomy" id="417401"/>
    <lineage>
        <taxon>Eukaryota</taxon>
        <taxon>Metazoa</taxon>
        <taxon>Ecdysozoa</taxon>
        <taxon>Arthropoda</taxon>
        <taxon>Hexapoda</taxon>
        <taxon>Insecta</taxon>
        <taxon>Pterygota</taxon>
        <taxon>Neoptera</taxon>
        <taxon>Endopterygota</taxon>
        <taxon>Coleoptera</taxon>
        <taxon>Polyphaga</taxon>
        <taxon>Elateriformia</taxon>
        <taxon>Elateroidea</taxon>
        <taxon>Lampyridae</taxon>
        <taxon>Lampyrinae</taxon>
        <taxon>Pyrocoelia</taxon>
    </lineage>
</organism>
<dbReference type="GO" id="GO:0002244">
    <property type="term" value="P:hematopoietic progenitor cell differentiation"/>
    <property type="evidence" value="ECO:0007669"/>
    <property type="project" value="TreeGrafter"/>
</dbReference>
<dbReference type="PANTHER" id="PTHR22895:SF0">
    <property type="entry name" value="ARMADILLO REPEAT-CONTAINING PROTEIN 6"/>
    <property type="match status" value="1"/>
</dbReference>
<dbReference type="AlphaFoldDB" id="A0AAN7VQ70"/>
<dbReference type="SUPFAM" id="SSF48371">
    <property type="entry name" value="ARM repeat"/>
    <property type="match status" value="1"/>
</dbReference>